<sequence length="84" mass="9837">MQQFAKDRKNWMVKKKKEEHSCLFSNRSKELDGKEEERGAFVFALESLIRLLEYLTLDLLSIIDKHSRGILSRKFPHAAESRAS</sequence>
<accession>A0A699SIN9</accession>
<evidence type="ECO:0000313" key="1">
    <source>
        <dbReference type="EMBL" id="GFC97058.1"/>
    </source>
</evidence>
<gene>
    <name evidence="1" type="ORF">Tci_869028</name>
</gene>
<organism evidence="1">
    <name type="scientific">Tanacetum cinerariifolium</name>
    <name type="common">Dalmatian daisy</name>
    <name type="synonym">Chrysanthemum cinerariifolium</name>
    <dbReference type="NCBI Taxonomy" id="118510"/>
    <lineage>
        <taxon>Eukaryota</taxon>
        <taxon>Viridiplantae</taxon>
        <taxon>Streptophyta</taxon>
        <taxon>Embryophyta</taxon>
        <taxon>Tracheophyta</taxon>
        <taxon>Spermatophyta</taxon>
        <taxon>Magnoliopsida</taxon>
        <taxon>eudicotyledons</taxon>
        <taxon>Gunneridae</taxon>
        <taxon>Pentapetalae</taxon>
        <taxon>asterids</taxon>
        <taxon>campanulids</taxon>
        <taxon>Asterales</taxon>
        <taxon>Asteraceae</taxon>
        <taxon>Asteroideae</taxon>
        <taxon>Anthemideae</taxon>
        <taxon>Anthemidinae</taxon>
        <taxon>Tanacetum</taxon>
    </lineage>
</organism>
<comment type="caution">
    <text evidence="1">The sequence shown here is derived from an EMBL/GenBank/DDBJ whole genome shotgun (WGS) entry which is preliminary data.</text>
</comment>
<proteinExistence type="predicted"/>
<protein>
    <submittedName>
        <fullName evidence="1">Uncharacterized protein</fullName>
    </submittedName>
</protein>
<reference evidence="1" key="1">
    <citation type="journal article" date="2019" name="Sci. Rep.">
        <title>Draft genome of Tanacetum cinerariifolium, the natural source of mosquito coil.</title>
        <authorList>
            <person name="Yamashiro T."/>
            <person name="Shiraishi A."/>
            <person name="Satake H."/>
            <person name="Nakayama K."/>
        </authorList>
    </citation>
    <scope>NUCLEOTIDE SEQUENCE</scope>
</reference>
<name>A0A699SIN9_TANCI</name>
<dbReference type="EMBL" id="BKCJ011163842">
    <property type="protein sequence ID" value="GFC97058.1"/>
    <property type="molecule type" value="Genomic_DNA"/>
</dbReference>
<dbReference type="AlphaFoldDB" id="A0A699SIN9"/>